<dbReference type="Proteomes" id="UP001059546">
    <property type="component" value="Chromosome IX"/>
</dbReference>
<dbReference type="Pfam" id="PF08571">
    <property type="entry name" value="Yos1"/>
    <property type="match status" value="1"/>
</dbReference>
<evidence type="ECO:0000313" key="12">
    <source>
        <dbReference type="Proteomes" id="UP001217963"/>
    </source>
</evidence>
<dbReference type="InterPro" id="IPR013880">
    <property type="entry name" value="Yos1"/>
</dbReference>
<sequence>MFGLMSVMYGILFLLNSVVILDEKRFLSKVGLPLSPEARGALGPSRRKIVDLIRAIKTVMKIPLMALNIMCIVYETFLG</sequence>
<evidence type="ECO:0000313" key="11">
    <source>
        <dbReference type="Proteomes" id="UP001059546"/>
    </source>
</evidence>
<dbReference type="EMBL" id="CP119070">
    <property type="protein sequence ID" value="WEL39485.1"/>
    <property type="molecule type" value="Genomic_DNA"/>
</dbReference>
<proteinExistence type="inferred from homology"/>
<dbReference type="GO" id="GO:0006888">
    <property type="term" value="P:endoplasmic reticulum to Golgi vesicle-mediated transport"/>
    <property type="evidence" value="ECO:0007669"/>
    <property type="project" value="TreeGrafter"/>
</dbReference>
<keyword evidence="6 8" id="KW-0472">Membrane</keyword>
<protein>
    <submittedName>
        <fullName evidence="9">Yos1-like protein</fullName>
    </submittedName>
</protein>
<evidence type="ECO:0000256" key="8">
    <source>
        <dbReference type="SAM" id="Phobius"/>
    </source>
</evidence>
<dbReference type="Proteomes" id="UP001217963">
    <property type="component" value="Chromosome IX"/>
</dbReference>
<dbReference type="GO" id="GO:0000139">
    <property type="term" value="C:Golgi membrane"/>
    <property type="evidence" value="ECO:0007669"/>
    <property type="project" value="TreeGrafter"/>
</dbReference>
<dbReference type="PANTHER" id="PTHR15858">
    <property type="entry name" value="IMMEDIATE EARLY RESPONSE 3-INTERACTING PROTEIN 1"/>
    <property type="match status" value="1"/>
</dbReference>
<evidence type="ECO:0000256" key="7">
    <source>
        <dbReference type="ARBA" id="ARBA00024203"/>
    </source>
</evidence>
<organism evidence="9 11">
    <name type="scientific">Encephalitozoon hellem</name>
    <name type="common">Microsporidian parasite</name>
    <dbReference type="NCBI Taxonomy" id="27973"/>
    <lineage>
        <taxon>Eukaryota</taxon>
        <taxon>Fungi</taxon>
        <taxon>Fungi incertae sedis</taxon>
        <taxon>Microsporidia</taxon>
        <taxon>Unikaryonidae</taxon>
        <taxon>Encephalitozoon</taxon>
    </lineage>
</organism>
<keyword evidence="4" id="KW-0653">Protein transport</keyword>
<evidence type="ECO:0000256" key="2">
    <source>
        <dbReference type="ARBA" id="ARBA00022448"/>
    </source>
</evidence>
<keyword evidence="5 8" id="KW-1133">Transmembrane helix</keyword>
<dbReference type="GO" id="GO:0015031">
    <property type="term" value="P:protein transport"/>
    <property type="evidence" value="ECO:0007669"/>
    <property type="project" value="UniProtKB-KW"/>
</dbReference>
<reference evidence="10 12" key="2">
    <citation type="submission" date="2023-02" db="EMBL/GenBank/DDBJ databases">
        <title>Encephalitozoon hellem ATCC 50451 complete genome.</title>
        <authorList>
            <person name="Mascarenhas dos Santos A.C."/>
            <person name="Julian A.T."/>
            <person name="Pombert J.-F."/>
        </authorList>
    </citation>
    <scope>NUCLEOTIDE SEQUENCE [LARGE SCALE GENOMIC DNA]</scope>
    <source>
        <strain evidence="10 12">ATCC 50451</strain>
    </source>
</reference>
<dbReference type="EMBL" id="CP075155">
    <property type="protein sequence ID" value="UTX44000.1"/>
    <property type="molecule type" value="Genomic_DNA"/>
</dbReference>
<evidence type="ECO:0000313" key="10">
    <source>
        <dbReference type="EMBL" id="WEL39485.1"/>
    </source>
</evidence>
<dbReference type="GO" id="GO:0030134">
    <property type="term" value="C:COPII-coated ER to Golgi transport vesicle"/>
    <property type="evidence" value="ECO:0007669"/>
    <property type="project" value="TreeGrafter"/>
</dbReference>
<evidence type="ECO:0000256" key="5">
    <source>
        <dbReference type="ARBA" id="ARBA00022989"/>
    </source>
</evidence>
<evidence type="ECO:0000256" key="4">
    <source>
        <dbReference type="ARBA" id="ARBA00022927"/>
    </source>
</evidence>
<comment type="subcellular location">
    <subcellularLocation>
        <location evidence="1">Membrane</location>
    </subcellularLocation>
</comment>
<dbReference type="PANTHER" id="PTHR15858:SF0">
    <property type="entry name" value="IMMEDIATE EARLY RESPONSE 3-INTERACTING PROTEIN 1"/>
    <property type="match status" value="1"/>
</dbReference>
<evidence type="ECO:0000256" key="3">
    <source>
        <dbReference type="ARBA" id="ARBA00022692"/>
    </source>
</evidence>
<dbReference type="GO" id="GO:0005789">
    <property type="term" value="C:endoplasmic reticulum membrane"/>
    <property type="evidence" value="ECO:0007669"/>
    <property type="project" value="TreeGrafter"/>
</dbReference>
<reference evidence="9" key="1">
    <citation type="submission" date="2021-05" db="EMBL/GenBank/DDBJ databases">
        <title>Encephalitozoon hellem ATCC 50604 Complete Genome.</title>
        <authorList>
            <person name="Mascarenhas dos Santos A.C."/>
            <person name="Julian A.T."/>
            <person name="Pombert J.-F."/>
        </authorList>
    </citation>
    <scope>NUCLEOTIDE SEQUENCE</scope>
    <source>
        <strain evidence="9">ATCC 50604</strain>
    </source>
</reference>
<feature type="transmembrane region" description="Helical" evidence="8">
    <location>
        <begin position="6"/>
        <end position="22"/>
    </location>
</feature>
<comment type="similarity">
    <text evidence="7">Belongs to the YOS1 family.</text>
</comment>
<evidence type="ECO:0000313" key="9">
    <source>
        <dbReference type="EMBL" id="UTX44000.1"/>
    </source>
</evidence>
<dbReference type="OrthoDB" id="15356at2759"/>
<keyword evidence="2" id="KW-0813">Transport</keyword>
<gene>
    <name evidence="9" type="ORF">GPU96_09g17800</name>
    <name evidence="10" type="ORF">PFJ87_09g01130</name>
</gene>
<evidence type="ECO:0000256" key="1">
    <source>
        <dbReference type="ARBA" id="ARBA00004370"/>
    </source>
</evidence>
<dbReference type="AlphaFoldDB" id="A0A9Q9C9J2"/>
<accession>A0A9Q9C9J2</accession>
<keyword evidence="3 8" id="KW-0812">Transmembrane</keyword>
<keyword evidence="12" id="KW-1185">Reference proteome</keyword>
<name>A0A9Q9C9J2_ENCHE</name>
<evidence type="ECO:0000256" key="6">
    <source>
        <dbReference type="ARBA" id="ARBA00023136"/>
    </source>
</evidence>